<reference evidence="13 14" key="1">
    <citation type="submission" date="2019-07" db="EMBL/GenBank/DDBJ databases">
        <title>Draft genome assembly of a fouling barnacle, Amphibalanus amphitrite (Darwin, 1854): The first reference genome for Thecostraca.</title>
        <authorList>
            <person name="Kim W."/>
        </authorList>
    </citation>
    <scope>NUCLEOTIDE SEQUENCE [LARGE SCALE GENOMIC DNA]</scope>
    <source>
        <strain evidence="13">SNU_AA5</strain>
        <tissue evidence="13">Soma without cirri and trophi</tissue>
    </source>
</reference>
<evidence type="ECO:0000313" key="14">
    <source>
        <dbReference type="Proteomes" id="UP000440578"/>
    </source>
</evidence>
<evidence type="ECO:0000256" key="5">
    <source>
        <dbReference type="ARBA" id="ARBA00022777"/>
    </source>
</evidence>
<evidence type="ECO:0000313" key="13">
    <source>
        <dbReference type="EMBL" id="KAF0287880.1"/>
    </source>
</evidence>
<evidence type="ECO:0000256" key="11">
    <source>
        <dbReference type="SAM" id="MobiDB-lite"/>
    </source>
</evidence>
<evidence type="ECO:0000256" key="10">
    <source>
        <dbReference type="RuleBase" id="RU000304"/>
    </source>
</evidence>
<evidence type="ECO:0000256" key="4">
    <source>
        <dbReference type="ARBA" id="ARBA00022741"/>
    </source>
</evidence>
<dbReference type="SMART" id="SM00220">
    <property type="entry name" value="S_TKc"/>
    <property type="match status" value="1"/>
</dbReference>
<dbReference type="Gene3D" id="1.10.510.10">
    <property type="entry name" value="Transferase(Phosphotransferase) domain 1"/>
    <property type="match status" value="1"/>
</dbReference>
<comment type="caution">
    <text evidence="13">The sequence shown here is derived from an EMBL/GenBank/DDBJ whole genome shotgun (WGS) entry which is preliminary data.</text>
</comment>
<dbReference type="AlphaFoldDB" id="A0A6A4V9L7"/>
<keyword evidence="6 9" id="KW-0067">ATP-binding</keyword>
<evidence type="ECO:0000256" key="8">
    <source>
        <dbReference type="ARBA" id="ARBA00048679"/>
    </source>
</evidence>
<sequence>MPSAKVHVSAATDRARNVISAGSTNGRSLTSDLTLTSSQVTPYSRLINQLRNDERLMKELTLGKRVGLYRFYGDLGTGNFSQVKLGVHQLTNERVAVKVINKAKLDQKTQRMLAREIANMDRVHHPNIIRLYEVLETLSKIHLVMEHAPGGELFHKITTEGRMSEQRARPLVAQLVSAVQHMHNNNMIHRDIKAENVFFSRPDVVKLGDFGFSTLVNAPEQHLTTFCGSPPYAAPELFRDDYYTGAAVDAWALGILVHFMVAGAMPFRATTVTALKRQILSGAFPEPEGVSPQCVSLIRGLLRLQPAERWTLREVANCPWLAGQPLPSPSRPFSLTAAVPGRTVEDMDKLETATRARLVKLGLDADALEAHWERGGRSPVTGIYRITMHRMMRAEDGEVSETDSPRRRVGTPTDSRPDSRDSRSVSPGVVSVKNDKSKACTIL</sequence>
<feature type="binding site" evidence="9">
    <location>
        <position position="98"/>
    </location>
    <ligand>
        <name>ATP</name>
        <dbReference type="ChEBI" id="CHEBI:30616"/>
    </ligand>
</feature>
<dbReference type="EMBL" id="VIIS01002159">
    <property type="protein sequence ID" value="KAF0287880.1"/>
    <property type="molecule type" value="Genomic_DNA"/>
</dbReference>
<dbReference type="EC" id="2.7.11.1" evidence="1"/>
<evidence type="ECO:0000256" key="2">
    <source>
        <dbReference type="ARBA" id="ARBA00022527"/>
    </source>
</evidence>
<comment type="catalytic activity">
    <reaction evidence="8">
        <text>L-seryl-[protein] + ATP = O-phospho-L-seryl-[protein] + ADP + H(+)</text>
        <dbReference type="Rhea" id="RHEA:17989"/>
        <dbReference type="Rhea" id="RHEA-COMP:9863"/>
        <dbReference type="Rhea" id="RHEA-COMP:11604"/>
        <dbReference type="ChEBI" id="CHEBI:15378"/>
        <dbReference type="ChEBI" id="CHEBI:29999"/>
        <dbReference type="ChEBI" id="CHEBI:30616"/>
        <dbReference type="ChEBI" id="CHEBI:83421"/>
        <dbReference type="ChEBI" id="CHEBI:456216"/>
        <dbReference type="EC" id="2.7.11.1"/>
    </reaction>
</comment>
<dbReference type="FunFam" id="1.10.510.10:FF:000571">
    <property type="entry name" value="Maternal embryonic leucine zipper kinase"/>
    <property type="match status" value="1"/>
</dbReference>
<evidence type="ECO:0000256" key="1">
    <source>
        <dbReference type="ARBA" id="ARBA00012513"/>
    </source>
</evidence>
<keyword evidence="14" id="KW-1185">Reference proteome</keyword>
<comment type="similarity">
    <text evidence="10">Belongs to the protein kinase superfamily.</text>
</comment>
<dbReference type="SUPFAM" id="SSF56112">
    <property type="entry name" value="Protein kinase-like (PK-like)"/>
    <property type="match status" value="1"/>
</dbReference>
<dbReference type="PANTHER" id="PTHR24346:SF49">
    <property type="entry name" value="NIM1 SERINE_THREONINE PROTEIN KINASE"/>
    <property type="match status" value="1"/>
</dbReference>
<evidence type="ECO:0000259" key="12">
    <source>
        <dbReference type="PROSITE" id="PS50011"/>
    </source>
</evidence>
<dbReference type="PROSITE" id="PS50011">
    <property type="entry name" value="PROTEIN_KINASE_DOM"/>
    <property type="match status" value="1"/>
</dbReference>
<dbReference type="PROSITE" id="PS00107">
    <property type="entry name" value="PROTEIN_KINASE_ATP"/>
    <property type="match status" value="1"/>
</dbReference>
<accession>A0A6A4V9L7</accession>
<organism evidence="13 14">
    <name type="scientific">Amphibalanus amphitrite</name>
    <name type="common">Striped barnacle</name>
    <name type="synonym">Balanus amphitrite</name>
    <dbReference type="NCBI Taxonomy" id="1232801"/>
    <lineage>
        <taxon>Eukaryota</taxon>
        <taxon>Metazoa</taxon>
        <taxon>Ecdysozoa</taxon>
        <taxon>Arthropoda</taxon>
        <taxon>Crustacea</taxon>
        <taxon>Multicrustacea</taxon>
        <taxon>Cirripedia</taxon>
        <taxon>Thoracica</taxon>
        <taxon>Thoracicalcarea</taxon>
        <taxon>Balanomorpha</taxon>
        <taxon>Balanoidea</taxon>
        <taxon>Balanidae</taxon>
        <taxon>Amphibalaninae</taxon>
        <taxon>Amphibalanus</taxon>
    </lineage>
</organism>
<evidence type="ECO:0000256" key="6">
    <source>
        <dbReference type="ARBA" id="ARBA00022840"/>
    </source>
</evidence>
<protein>
    <recommendedName>
        <fullName evidence="1">non-specific serine/threonine protein kinase</fullName>
        <ecNumber evidence="1">2.7.11.1</ecNumber>
    </recommendedName>
</protein>
<feature type="compositionally biased region" description="Basic and acidic residues" evidence="11">
    <location>
        <begin position="433"/>
        <end position="443"/>
    </location>
</feature>
<dbReference type="GO" id="GO:0035556">
    <property type="term" value="P:intracellular signal transduction"/>
    <property type="evidence" value="ECO:0007669"/>
    <property type="project" value="TreeGrafter"/>
</dbReference>
<keyword evidence="5 13" id="KW-0418">Kinase</keyword>
<dbReference type="PANTHER" id="PTHR24346">
    <property type="entry name" value="MAP/MICROTUBULE AFFINITY-REGULATING KINASE"/>
    <property type="match status" value="1"/>
</dbReference>
<dbReference type="InterPro" id="IPR000719">
    <property type="entry name" value="Prot_kinase_dom"/>
</dbReference>
<dbReference type="GO" id="GO:0005737">
    <property type="term" value="C:cytoplasm"/>
    <property type="evidence" value="ECO:0007669"/>
    <property type="project" value="TreeGrafter"/>
</dbReference>
<evidence type="ECO:0000256" key="7">
    <source>
        <dbReference type="ARBA" id="ARBA00047899"/>
    </source>
</evidence>
<proteinExistence type="inferred from homology"/>
<gene>
    <name evidence="13" type="primary">NIM1K_0</name>
    <name evidence="13" type="ORF">FJT64_013713</name>
</gene>
<dbReference type="InterPro" id="IPR017441">
    <property type="entry name" value="Protein_kinase_ATP_BS"/>
</dbReference>
<dbReference type="InterPro" id="IPR011009">
    <property type="entry name" value="Kinase-like_dom_sf"/>
</dbReference>
<keyword evidence="2 10" id="KW-0723">Serine/threonine-protein kinase</keyword>
<dbReference type="Pfam" id="PF00069">
    <property type="entry name" value="Pkinase"/>
    <property type="match status" value="1"/>
</dbReference>
<keyword evidence="4 9" id="KW-0547">Nucleotide-binding</keyword>
<feature type="domain" description="Protein kinase" evidence="12">
    <location>
        <begin position="69"/>
        <end position="321"/>
    </location>
</feature>
<dbReference type="FunFam" id="3.30.200.20:FF:000003">
    <property type="entry name" value="Non-specific serine/threonine protein kinase"/>
    <property type="match status" value="1"/>
</dbReference>
<keyword evidence="3" id="KW-0808">Transferase</keyword>
<dbReference type="Proteomes" id="UP000440578">
    <property type="component" value="Unassembled WGS sequence"/>
</dbReference>
<dbReference type="GO" id="GO:0000226">
    <property type="term" value="P:microtubule cytoskeleton organization"/>
    <property type="evidence" value="ECO:0007669"/>
    <property type="project" value="TreeGrafter"/>
</dbReference>
<evidence type="ECO:0000256" key="9">
    <source>
        <dbReference type="PROSITE-ProRule" id="PRU10141"/>
    </source>
</evidence>
<comment type="catalytic activity">
    <reaction evidence="7">
        <text>L-threonyl-[protein] + ATP = O-phospho-L-threonyl-[protein] + ADP + H(+)</text>
        <dbReference type="Rhea" id="RHEA:46608"/>
        <dbReference type="Rhea" id="RHEA-COMP:11060"/>
        <dbReference type="Rhea" id="RHEA-COMP:11605"/>
        <dbReference type="ChEBI" id="CHEBI:15378"/>
        <dbReference type="ChEBI" id="CHEBI:30013"/>
        <dbReference type="ChEBI" id="CHEBI:30616"/>
        <dbReference type="ChEBI" id="CHEBI:61977"/>
        <dbReference type="ChEBI" id="CHEBI:456216"/>
        <dbReference type="EC" id="2.7.11.1"/>
    </reaction>
</comment>
<dbReference type="PROSITE" id="PS00108">
    <property type="entry name" value="PROTEIN_KINASE_ST"/>
    <property type="match status" value="1"/>
</dbReference>
<dbReference type="GO" id="GO:0005524">
    <property type="term" value="F:ATP binding"/>
    <property type="evidence" value="ECO:0007669"/>
    <property type="project" value="UniProtKB-UniRule"/>
</dbReference>
<evidence type="ECO:0000256" key="3">
    <source>
        <dbReference type="ARBA" id="ARBA00022679"/>
    </source>
</evidence>
<feature type="region of interest" description="Disordered" evidence="11">
    <location>
        <begin position="394"/>
        <end position="443"/>
    </location>
</feature>
<dbReference type="GO" id="GO:0050321">
    <property type="term" value="F:tau-protein kinase activity"/>
    <property type="evidence" value="ECO:0007669"/>
    <property type="project" value="TreeGrafter"/>
</dbReference>
<dbReference type="InterPro" id="IPR008271">
    <property type="entry name" value="Ser/Thr_kinase_AS"/>
</dbReference>
<dbReference type="OrthoDB" id="193931at2759"/>
<name>A0A6A4V9L7_AMPAM</name>